<organism evidence="3 4">
    <name type="scientific">Rubroshorea leprosula</name>
    <dbReference type="NCBI Taxonomy" id="152421"/>
    <lineage>
        <taxon>Eukaryota</taxon>
        <taxon>Viridiplantae</taxon>
        <taxon>Streptophyta</taxon>
        <taxon>Embryophyta</taxon>
        <taxon>Tracheophyta</taxon>
        <taxon>Spermatophyta</taxon>
        <taxon>Magnoliopsida</taxon>
        <taxon>eudicotyledons</taxon>
        <taxon>Gunneridae</taxon>
        <taxon>Pentapetalae</taxon>
        <taxon>rosids</taxon>
        <taxon>malvids</taxon>
        <taxon>Malvales</taxon>
        <taxon>Dipterocarpaceae</taxon>
        <taxon>Rubroshorea</taxon>
    </lineage>
</organism>
<evidence type="ECO:0008006" key="5">
    <source>
        <dbReference type="Google" id="ProtNLM"/>
    </source>
</evidence>
<dbReference type="InterPro" id="IPR011990">
    <property type="entry name" value="TPR-like_helical_dom_sf"/>
</dbReference>
<keyword evidence="1" id="KW-0677">Repeat</keyword>
<dbReference type="FunFam" id="1.25.40.10:FF:000345">
    <property type="entry name" value="Pentatricopeptide repeat-containing protein"/>
    <property type="match status" value="1"/>
</dbReference>
<dbReference type="Pfam" id="PF01535">
    <property type="entry name" value="PPR"/>
    <property type="match status" value="6"/>
</dbReference>
<sequence>MKTMDVKLKMGLLQASYASANFWNWKLQIITKPARICEVRSRTLNFGGRCSLAGSMLHKQNSEFCAMRVVPNQTRWSDIIRKHLAQGSSKEVLTVYNQIRRKGFDILGVVHLVFKACASISKLNYGKSLHAEVMKTAAFFDVKVGTSLLDMYAKCGHITDAGRVFDEMPVRSVVTLNAMIGGYLRNGNTKSALDLFGKMSTRTAVTWIEMIDGFARRGDTVKARSFFDVVPSDLRNVVTWTAMIDGYTRHEEMEAARELFEDMPERNFYVWSSMISGYCKRGNVKEARAIFDRVPVRNLVNWNAMISGYAQNGLCEEALEAYWKMQAEGFEPDEVTIASVLSACAQLGQLEAGKEIHNLVVEKEIGLNRFVLNGLVDMYAKCGDLSNAKLIFEGMSHRTTTCWNSMISGFAIHGQSDAALEFFRRMEDSNEKADEITFLSVLSACVHGGYVNEGLEVFSKMENHGVMAGVKHYGCLVDLLGRAGRLKEAFDLIKTMPVKPNDAVWGSLLGACRIHLEMDMVEQVMQEVVKVHGKIESGDDSHYVLLSNIYAASDRWEKAEKMRMSMTNKGFQKTAGCSAVMLGYTEQ</sequence>
<dbReference type="NCBIfam" id="TIGR00756">
    <property type="entry name" value="PPR"/>
    <property type="match status" value="6"/>
</dbReference>
<dbReference type="Proteomes" id="UP001054252">
    <property type="component" value="Unassembled WGS sequence"/>
</dbReference>
<evidence type="ECO:0000313" key="3">
    <source>
        <dbReference type="EMBL" id="GKV31060.1"/>
    </source>
</evidence>
<dbReference type="SUPFAM" id="SSF48452">
    <property type="entry name" value="TPR-like"/>
    <property type="match status" value="1"/>
</dbReference>
<evidence type="ECO:0000313" key="4">
    <source>
        <dbReference type="Proteomes" id="UP001054252"/>
    </source>
</evidence>
<feature type="repeat" description="PPR" evidence="2">
    <location>
        <begin position="236"/>
        <end position="270"/>
    </location>
</feature>
<dbReference type="InterPro" id="IPR046960">
    <property type="entry name" value="PPR_At4g14850-like_plant"/>
</dbReference>
<dbReference type="PANTHER" id="PTHR47926">
    <property type="entry name" value="PENTATRICOPEPTIDE REPEAT-CONTAINING PROTEIN"/>
    <property type="match status" value="1"/>
</dbReference>
<name>A0AAV5L1D0_9ROSI</name>
<reference evidence="3 4" key="1">
    <citation type="journal article" date="2021" name="Commun. Biol.">
        <title>The genome of Shorea leprosula (Dipterocarpaceae) highlights the ecological relevance of drought in aseasonal tropical rainforests.</title>
        <authorList>
            <person name="Ng K.K.S."/>
            <person name="Kobayashi M.J."/>
            <person name="Fawcett J.A."/>
            <person name="Hatakeyama M."/>
            <person name="Paape T."/>
            <person name="Ng C.H."/>
            <person name="Ang C.C."/>
            <person name="Tnah L.H."/>
            <person name="Lee C.T."/>
            <person name="Nishiyama T."/>
            <person name="Sese J."/>
            <person name="O'Brien M.J."/>
            <person name="Copetti D."/>
            <person name="Mohd Noor M.I."/>
            <person name="Ong R.C."/>
            <person name="Putra M."/>
            <person name="Sireger I.Z."/>
            <person name="Indrioko S."/>
            <person name="Kosugi Y."/>
            <person name="Izuno A."/>
            <person name="Isagi Y."/>
            <person name="Lee S.L."/>
            <person name="Shimizu K.K."/>
        </authorList>
    </citation>
    <scope>NUCLEOTIDE SEQUENCE [LARGE SCALE GENOMIC DNA]</scope>
    <source>
        <strain evidence="3">214</strain>
    </source>
</reference>
<feature type="repeat" description="PPR" evidence="2">
    <location>
        <begin position="399"/>
        <end position="433"/>
    </location>
</feature>
<dbReference type="GO" id="GO:0003723">
    <property type="term" value="F:RNA binding"/>
    <property type="evidence" value="ECO:0007669"/>
    <property type="project" value="InterPro"/>
</dbReference>
<accession>A0AAV5L1D0</accession>
<dbReference type="FunFam" id="1.25.40.10:FF:000348">
    <property type="entry name" value="Pentatricopeptide repeat-containing protein chloroplastic"/>
    <property type="match status" value="1"/>
</dbReference>
<dbReference type="AlphaFoldDB" id="A0AAV5L1D0"/>
<feature type="repeat" description="PPR" evidence="2">
    <location>
        <begin position="298"/>
        <end position="332"/>
    </location>
</feature>
<evidence type="ECO:0000256" key="2">
    <source>
        <dbReference type="PROSITE-ProRule" id="PRU00708"/>
    </source>
</evidence>
<comment type="caution">
    <text evidence="3">The sequence shown here is derived from an EMBL/GenBank/DDBJ whole genome shotgun (WGS) entry which is preliminary data.</text>
</comment>
<dbReference type="Gene3D" id="1.25.40.10">
    <property type="entry name" value="Tetratricopeptide repeat domain"/>
    <property type="match status" value="3"/>
</dbReference>
<dbReference type="InterPro" id="IPR046848">
    <property type="entry name" value="E_motif"/>
</dbReference>
<protein>
    <recommendedName>
        <fullName evidence="5">Pentatricopeptide repeat-containing protein</fullName>
    </recommendedName>
</protein>
<dbReference type="EMBL" id="BPVZ01000089">
    <property type="protein sequence ID" value="GKV31060.1"/>
    <property type="molecule type" value="Genomic_DNA"/>
</dbReference>
<dbReference type="PANTHER" id="PTHR47926:SF484">
    <property type="entry name" value="PENTATRICOPEPTIDE REPEAT-CONTAINING PROTEIN"/>
    <property type="match status" value="1"/>
</dbReference>
<feature type="repeat" description="PPR" evidence="2">
    <location>
        <begin position="172"/>
        <end position="206"/>
    </location>
</feature>
<dbReference type="PROSITE" id="PS51375">
    <property type="entry name" value="PPR"/>
    <property type="match status" value="5"/>
</dbReference>
<evidence type="ECO:0000256" key="1">
    <source>
        <dbReference type="ARBA" id="ARBA00022737"/>
    </source>
</evidence>
<dbReference type="Pfam" id="PF20431">
    <property type="entry name" value="E_motif"/>
    <property type="match status" value="1"/>
</dbReference>
<dbReference type="InterPro" id="IPR002885">
    <property type="entry name" value="PPR_rpt"/>
</dbReference>
<gene>
    <name evidence="3" type="ORF">SLEP1_g39801</name>
</gene>
<feature type="repeat" description="PPR" evidence="2">
    <location>
        <begin position="434"/>
        <end position="468"/>
    </location>
</feature>
<dbReference type="GO" id="GO:0009451">
    <property type="term" value="P:RNA modification"/>
    <property type="evidence" value="ECO:0007669"/>
    <property type="project" value="InterPro"/>
</dbReference>
<keyword evidence="4" id="KW-1185">Reference proteome</keyword>
<proteinExistence type="predicted"/>
<dbReference type="Pfam" id="PF13041">
    <property type="entry name" value="PPR_2"/>
    <property type="match status" value="3"/>
</dbReference>